<evidence type="ECO:0000313" key="1">
    <source>
        <dbReference type="EMBL" id="SUA73217.1"/>
    </source>
</evidence>
<reference evidence="1 2" key="1">
    <citation type="submission" date="2018-06" db="EMBL/GenBank/DDBJ databases">
        <authorList>
            <consortium name="Pathogen Informatics"/>
            <person name="Doyle S."/>
        </authorList>
    </citation>
    <scope>NUCLEOTIDE SEQUENCE [LARGE SCALE GENOMIC DNA]</scope>
    <source>
        <strain evidence="1 2">NCTC1934</strain>
    </source>
</reference>
<dbReference type="PANTHER" id="PTHR36849">
    <property type="entry name" value="CYTOPLASMIC PROTEIN-RELATED"/>
    <property type="match status" value="1"/>
</dbReference>
<dbReference type="AlphaFoldDB" id="A0A378YA11"/>
<keyword evidence="2" id="KW-1185">Reference proteome</keyword>
<dbReference type="OrthoDB" id="9790745at2"/>
<gene>
    <name evidence="1" type="ORF">NCTC1934_00654</name>
</gene>
<dbReference type="STRING" id="1406858.GCA_000710895_01323"/>
<name>A0A378YA11_9NOCA</name>
<evidence type="ECO:0000313" key="2">
    <source>
        <dbReference type="Proteomes" id="UP000255467"/>
    </source>
</evidence>
<dbReference type="EMBL" id="UGRY01000002">
    <property type="protein sequence ID" value="SUA73217.1"/>
    <property type="molecule type" value="Genomic_DNA"/>
</dbReference>
<protein>
    <submittedName>
        <fullName evidence="1">Uncharacterized conserved protein</fullName>
    </submittedName>
</protein>
<accession>A0A378YA11</accession>
<proteinExistence type="predicted"/>
<dbReference type="PANTHER" id="PTHR36849:SF1">
    <property type="entry name" value="CYTOPLASMIC PROTEIN"/>
    <property type="match status" value="1"/>
</dbReference>
<dbReference type="Pfam" id="PF22752">
    <property type="entry name" value="DUF488-N3i"/>
    <property type="match status" value="1"/>
</dbReference>
<dbReference type="Proteomes" id="UP000255467">
    <property type="component" value="Unassembled WGS sequence"/>
</dbReference>
<organism evidence="1 2">
    <name type="scientific">Nocardia otitidiscaviarum</name>
    <dbReference type="NCBI Taxonomy" id="1823"/>
    <lineage>
        <taxon>Bacteria</taxon>
        <taxon>Bacillati</taxon>
        <taxon>Actinomycetota</taxon>
        <taxon>Actinomycetes</taxon>
        <taxon>Mycobacteriales</taxon>
        <taxon>Nocardiaceae</taxon>
        <taxon>Nocardia</taxon>
    </lineage>
</organism>
<dbReference type="RefSeq" id="WP_039817033.1">
    <property type="nucleotide sequence ID" value="NZ_UGRY01000002.1"/>
</dbReference>
<sequence>MAEQPRFQVKRVYDPPEPSDGRRILVDRLWPRGISKQAAEIDEWAKEVTPSAALRKWFHADPVGRRAEFERRYRAELADDAAREVLARLRHEAASQTSTLVTAVKEPDHSHVPILLAELGESPE</sequence>
<dbReference type="InterPro" id="IPR052552">
    <property type="entry name" value="YeaO-like"/>
</dbReference>